<organism evidence="1 2">
    <name type="scientific">Streptomyces smaragdinus</name>
    <dbReference type="NCBI Taxonomy" id="2585196"/>
    <lineage>
        <taxon>Bacteria</taxon>
        <taxon>Bacillati</taxon>
        <taxon>Actinomycetota</taxon>
        <taxon>Actinomycetes</taxon>
        <taxon>Kitasatosporales</taxon>
        <taxon>Streptomycetaceae</taxon>
        <taxon>Streptomyces</taxon>
    </lineage>
</organism>
<evidence type="ECO:0000313" key="2">
    <source>
        <dbReference type="Proteomes" id="UP000466345"/>
    </source>
</evidence>
<accession>A0A7K0CHA6</accession>
<dbReference type="AlphaFoldDB" id="A0A7K0CHA6"/>
<dbReference type="RefSeq" id="WP_153452471.1">
    <property type="nucleotide sequence ID" value="NZ_WEGJ01000009.1"/>
</dbReference>
<sequence>MVTCPECEGSTTLTEQPRVGEILECGDCASELEVLTLEPLQVALAPEVEEDWGE</sequence>
<proteinExistence type="predicted"/>
<gene>
    <name evidence="1" type="primary">lysW</name>
    <name evidence="1" type="ORF">SRB5_30060</name>
</gene>
<protein>
    <submittedName>
        <fullName evidence="1">Alpha-aminoadipate carrier protein LysW</fullName>
    </submittedName>
</protein>
<comment type="caution">
    <text evidence="1">The sequence shown here is derived from an EMBL/GenBank/DDBJ whole genome shotgun (WGS) entry which is preliminary data.</text>
</comment>
<dbReference type="Gene3D" id="2.20.28.160">
    <property type="match status" value="1"/>
</dbReference>
<name>A0A7K0CHA6_9ACTN</name>
<keyword evidence="2" id="KW-1185">Reference proteome</keyword>
<evidence type="ECO:0000313" key="1">
    <source>
        <dbReference type="EMBL" id="MQY12867.1"/>
    </source>
</evidence>
<dbReference type="OrthoDB" id="2628219at2"/>
<dbReference type="Proteomes" id="UP000466345">
    <property type="component" value="Unassembled WGS sequence"/>
</dbReference>
<reference evidence="1 2" key="1">
    <citation type="submission" date="2019-10" db="EMBL/GenBank/DDBJ databases">
        <title>Streptomyces smaragdinus sp. nov. and Streptomyces fabii sp. nov., isolated from the gut of fungus growing-termite Macrotermes natalensis.</title>
        <authorList>
            <person name="Schwitalla J."/>
            <person name="Benndorf R."/>
            <person name="Martin K."/>
            <person name="De Beer W."/>
            <person name="Kaster A.-K."/>
            <person name="Vollmers J."/>
            <person name="Poulsen M."/>
            <person name="Beemelmanns C."/>
        </authorList>
    </citation>
    <scope>NUCLEOTIDE SEQUENCE [LARGE SCALE GENOMIC DNA]</scope>
    <source>
        <strain evidence="1 2">RB5</strain>
    </source>
</reference>
<dbReference type="Pfam" id="PF21344">
    <property type="entry name" value="Zn_ribbon_LysW"/>
    <property type="match status" value="1"/>
</dbReference>
<dbReference type="InterPro" id="IPR005906">
    <property type="entry name" value="LysW"/>
</dbReference>
<dbReference type="EMBL" id="WEGJ01000009">
    <property type="protein sequence ID" value="MQY12867.1"/>
    <property type="molecule type" value="Genomic_DNA"/>
</dbReference>